<dbReference type="EMBL" id="HE573022">
    <property type="protein sequence ID" value="CCC48450.1"/>
    <property type="molecule type" value="Genomic_DNA"/>
</dbReference>
<organism evidence="4">
    <name type="scientific">Trypanosoma vivax (strain Y486)</name>
    <dbReference type="NCBI Taxonomy" id="1055687"/>
    <lineage>
        <taxon>Eukaryota</taxon>
        <taxon>Discoba</taxon>
        <taxon>Euglenozoa</taxon>
        <taxon>Kinetoplastea</taxon>
        <taxon>Metakinetoplastina</taxon>
        <taxon>Trypanosomatida</taxon>
        <taxon>Trypanosomatidae</taxon>
        <taxon>Trypanosoma</taxon>
        <taxon>Duttonella</taxon>
    </lineage>
</organism>
<name>G0TWW2_TRYVY</name>
<dbReference type="PANTHER" id="PTHR23070">
    <property type="entry name" value="BCS1 AAA-TYPE ATPASE"/>
    <property type="match status" value="1"/>
</dbReference>
<dbReference type="InterPro" id="IPR003593">
    <property type="entry name" value="AAA+_ATPase"/>
</dbReference>
<sequence length="531" mass="59654">MDAYASMLSLNLMSAWRTGNTLIDMIIATIVPLVTSWVSMFFTVVWPDFLRKLLRPFSISGEEVTIRRGLTDEYMHALDLTEGALLQEAVEQYISECLKPSYAMGEFVLSYVGAGTSATTVREVPKLLQHEFKLVCLPFKQRADLSNGISIEIREGKDNANEGDDDCNVGERERNAKCSRADKGGKATRAKNTTRELVMRRGNKQLGERDHMLDFVRTAYNWYVARRDNVACKQRYLYHVVQRGSEKKISHHELIKVKRYPLHGVKSFNSLFFPGKEKLIELVDQFESKTGKFAVPGFPHKLTLLLHGPPGTGKTSLVKAIAQHTGRHIMAVPLAQVRTNRELIACMNDQHFELEGANDQTSKVPLRTDKVIYLLEDADATSDITLASKTNDTKCTDRLGNGAKPIYTVDALSIEGILDAFGGILDAPKRIIVMTTNHVERLHSSLVRPGFVTMQLYLGNFTEEYALQMVKHYYDPDEATEERLESLRRVLRGGATSTCFSPSEMEQFCAEYDSVDELIAACAMGSRQTTF</sequence>
<feature type="transmembrane region" description="Helical" evidence="2">
    <location>
        <begin position="21"/>
        <end position="46"/>
    </location>
</feature>
<proteinExistence type="inferred from homology"/>
<protein>
    <recommendedName>
        <fullName evidence="3">AAA+ ATPase domain-containing protein</fullName>
    </recommendedName>
</protein>
<evidence type="ECO:0000259" key="3">
    <source>
        <dbReference type="SMART" id="SM00382"/>
    </source>
</evidence>
<evidence type="ECO:0000313" key="4">
    <source>
        <dbReference type="EMBL" id="CCC48450.1"/>
    </source>
</evidence>
<dbReference type="Gene3D" id="3.40.50.300">
    <property type="entry name" value="P-loop containing nucleotide triphosphate hydrolases"/>
    <property type="match status" value="1"/>
</dbReference>
<dbReference type="GO" id="GO:0005524">
    <property type="term" value="F:ATP binding"/>
    <property type="evidence" value="ECO:0007669"/>
    <property type="project" value="InterPro"/>
</dbReference>
<feature type="domain" description="AAA+ ATPase" evidence="3">
    <location>
        <begin position="300"/>
        <end position="462"/>
    </location>
</feature>
<dbReference type="InterPro" id="IPR027417">
    <property type="entry name" value="P-loop_NTPase"/>
</dbReference>
<reference evidence="4" key="1">
    <citation type="journal article" date="2012" name="Proc. Natl. Acad. Sci. U.S.A.">
        <title>Antigenic diversity is generated by distinct evolutionary mechanisms in African trypanosome species.</title>
        <authorList>
            <person name="Jackson A.P."/>
            <person name="Berry A."/>
            <person name="Aslett M."/>
            <person name="Allison H.C."/>
            <person name="Burton P."/>
            <person name="Vavrova-Anderson J."/>
            <person name="Brown R."/>
            <person name="Browne H."/>
            <person name="Corton N."/>
            <person name="Hauser H."/>
            <person name="Gamble J."/>
            <person name="Gilderthorp R."/>
            <person name="Marcello L."/>
            <person name="McQuillan J."/>
            <person name="Otto T.D."/>
            <person name="Quail M.A."/>
            <person name="Sanders M.J."/>
            <person name="van Tonder A."/>
            <person name="Ginger M.L."/>
            <person name="Field M.C."/>
            <person name="Barry J.D."/>
            <person name="Hertz-Fowler C."/>
            <person name="Berriman M."/>
        </authorList>
    </citation>
    <scope>NUCLEOTIDE SEQUENCE</scope>
    <source>
        <strain evidence="4">Y486</strain>
    </source>
</reference>
<evidence type="ECO:0000256" key="2">
    <source>
        <dbReference type="SAM" id="Phobius"/>
    </source>
</evidence>
<keyword evidence="2" id="KW-1133">Transmembrane helix</keyword>
<accession>G0TWW2</accession>
<dbReference type="GO" id="GO:0016887">
    <property type="term" value="F:ATP hydrolysis activity"/>
    <property type="evidence" value="ECO:0007669"/>
    <property type="project" value="InterPro"/>
</dbReference>
<dbReference type="AlphaFoldDB" id="G0TWW2"/>
<dbReference type="InterPro" id="IPR003959">
    <property type="entry name" value="ATPase_AAA_core"/>
</dbReference>
<dbReference type="SUPFAM" id="SSF52540">
    <property type="entry name" value="P-loop containing nucleoside triphosphate hydrolases"/>
    <property type="match status" value="1"/>
</dbReference>
<dbReference type="VEuPathDB" id="TriTrypDB:TvY486_0602410"/>
<keyword evidence="2" id="KW-0812">Transmembrane</keyword>
<gene>
    <name evidence="4" type="ORF">TVY486_0602410</name>
</gene>
<dbReference type="SMART" id="SM00382">
    <property type="entry name" value="AAA"/>
    <property type="match status" value="1"/>
</dbReference>
<dbReference type="Pfam" id="PF00004">
    <property type="entry name" value="AAA"/>
    <property type="match status" value="1"/>
</dbReference>
<evidence type="ECO:0000256" key="1">
    <source>
        <dbReference type="ARBA" id="ARBA00007448"/>
    </source>
</evidence>
<comment type="similarity">
    <text evidence="1">Belongs to the AAA ATPase family. BCS1 subfamily.</text>
</comment>
<dbReference type="OMA" id="MYSLRTG"/>
<keyword evidence="2" id="KW-0472">Membrane</keyword>
<dbReference type="InterPro" id="IPR050747">
    <property type="entry name" value="Mitochondrial_chaperone_BCS1"/>
</dbReference>